<feature type="region of interest" description="Disordered" evidence="1">
    <location>
        <begin position="1"/>
        <end position="32"/>
    </location>
</feature>
<protein>
    <recommendedName>
        <fullName evidence="2">X-Tfes XVIPCD domain-containing protein</fullName>
    </recommendedName>
</protein>
<name>A0A2S7DB93_9XANT</name>
<evidence type="ECO:0000259" key="2">
    <source>
        <dbReference type="Pfam" id="PF20410"/>
    </source>
</evidence>
<dbReference type="EMBL" id="MDEH01000013">
    <property type="protein sequence ID" value="PPU71093.1"/>
    <property type="molecule type" value="Genomic_DNA"/>
</dbReference>
<evidence type="ECO:0000313" key="3">
    <source>
        <dbReference type="EMBL" id="PPU71093.1"/>
    </source>
</evidence>
<evidence type="ECO:0000313" key="4">
    <source>
        <dbReference type="Proteomes" id="UP000239865"/>
    </source>
</evidence>
<dbReference type="Proteomes" id="UP000239865">
    <property type="component" value="Unassembled WGS sequence"/>
</dbReference>
<reference evidence="3 4" key="1">
    <citation type="submission" date="2016-08" db="EMBL/GenBank/DDBJ databases">
        <authorList>
            <person name="Seilhamer J.J."/>
        </authorList>
    </citation>
    <scope>NUCLEOTIDE SEQUENCE [LARGE SCALE GENOMIC DNA]</scope>
    <source>
        <strain evidence="3 4">CFBP4644</strain>
    </source>
</reference>
<dbReference type="Pfam" id="PF20410">
    <property type="entry name" value="X-Tfes_XVIPCD"/>
    <property type="match status" value="1"/>
</dbReference>
<proteinExistence type="predicted"/>
<dbReference type="AlphaFoldDB" id="A0A2S7DB93"/>
<feature type="compositionally biased region" description="Low complexity" evidence="1">
    <location>
        <begin position="55"/>
        <end position="72"/>
    </location>
</feature>
<accession>A0A2S7DB93</accession>
<sequence>MWSTVACSAASRAAPWGRGALDDPAHKRAHMKTADAIAQPVEQSLSQLQALGETQRQQQQVQQLQDQQQPEQSVGHHHRLA</sequence>
<comment type="caution">
    <text evidence="3">The sequence shown here is derived from an EMBL/GenBank/DDBJ whole genome shotgun (WGS) entry which is preliminary data.</text>
</comment>
<evidence type="ECO:0000256" key="1">
    <source>
        <dbReference type="SAM" id="MobiDB-lite"/>
    </source>
</evidence>
<organism evidence="3 4">
    <name type="scientific">Xanthomonas melonis</name>
    <dbReference type="NCBI Taxonomy" id="56456"/>
    <lineage>
        <taxon>Bacteria</taxon>
        <taxon>Pseudomonadati</taxon>
        <taxon>Pseudomonadota</taxon>
        <taxon>Gammaproteobacteria</taxon>
        <taxon>Lysobacterales</taxon>
        <taxon>Lysobacteraceae</taxon>
        <taxon>Xanthomonas</taxon>
    </lineage>
</organism>
<gene>
    <name evidence="3" type="ORF">XmelCFBP4644_17330</name>
</gene>
<feature type="region of interest" description="Disordered" evidence="1">
    <location>
        <begin position="52"/>
        <end position="81"/>
    </location>
</feature>
<dbReference type="InterPro" id="IPR046519">
    <property type="entry name" value="X-Tfes_XVIPCD"/>
</dbReference>
<feature type="domain" description="X-Tfes XVIPCD" evidence="2">
    <location>
        <begin position="4"/>
        <end position="50"/>
    </location>
</feature>